<evidence type="ECO:0000313" key="2">
    <source>
        <dbReference type="EMBL" id="MDW9251705.1"/>
    </source>
</evidence>
<organism evidence="2 3">
    <name type="scientific">Burkholderia thailandensis</name>
    <dbReference type="NCBI Taxonomy" id="57975"/>
    <lineage>
        <taxon>Bacteria</taxon>
        <taxon>Pseudomonadati</taxon>
        <taxon>Pseudomonadota</taxon>
        <taxon>Betaproteobacteria</taxon>
        <taxon>Burkholderiales</taxon>
        <taxon>Burkholderiaceae</taxon>
        <taxon>Burkholderia</taxon>
        <taxon>pseudomallei group</taxon>
    </lineage>
</organism>
<feature type="compositionally biased region" description="Basic and acidic residues" evidence="1">
    <location>
        <begin position="10"/>
        <end position="25"/>
    </location>
</feature>
<protein>
    <submittedName>
        <fullName evidence="2">Uncharacterized protein</fullName>
    </submittedName>
</protein>
<proteinExistence type="predicted"/>
<comment type="caution">
    <text evidence="2">The sequence shown here is derived from an EMBL/GenBank/DDBJ whole genome shotgun (WGS) entry which is preliminary data.</text>
</comment>
<feature type="region of interest" description="Disordered" evidence="1">
    <location>
        <begin position="1"/>
        <end position="55"/>
    </location>
</feature>
<name>A0AAW9CM58_BURTH</name>
<sequence length="55" mass="5890">MRKRPLGRGRHGDLDTQLSHLHDGLPLDAPPPRLDFERGPGAAIDASQGPPGRDA</sequence>
<accession>A0AAW9CM58</accession>
<dbReference type="EMBL" id="QXCT01000001">
    <property type="protein sequence ID" value="MDW9251705.1"/>
    <property type="molecule type" value="Genomic_DNA"/>
</dbReference>
<evidence type="ECO:0000313" key="3">
    <source>
        <dbReference type="Proteomes" id="UP001272137"/>
    </source>
</evidence>
<dbReference type="Proteomes" id="UP001272137">
    <property type="component" value="Unassembled WGS sequence"/>
</dbReference>
<gene>
    <name evidence="2" type="ORF">C7S16_4206</name>
</gene>
<evidence type="ECO:0000256" key="1">
    <source>
        <dbReference type="SAM" id="MobiDB-lite"/>
    </source>
</evidence>
<reference evidence="2" key="1">
    <citation type="submission" date="2018-08" db="EMBL/GenBank/DDBJ databases">
        <title>Identification of Burkholderia cepacia strains that express a Burkholderia pseudomallei-like capsular polysaccharide.</title>
        <authorList>
            <person name="Burtnick M.N."/>
            <person name="Vongsouvath M."/>
            <person name="Newton P."/>
            <person name="Wuthiekanun V."/>
            <person name="Limmathurotsakul D."/>
            <person name="Brett P.J."/>
            <person name="Chantratita N."/>
            <person name="Dance D.A."/>
        </authorList>
    </citation>
    <scope>NUCLEOTIDE SEQUENCE</scope>
    <source>
        <strain evidence="2">SBXCC001</strain>
    </source>
</reference>
<dbReference type="AlphaFoldDB" id="A0AAW9CM58"/>